<reference evidence="1 2" key="1">
    <citation type="submission" date="2016-04" db="EMBL/GenBank/DDBJ databases">
        <authorList>
            <person name="Chen L."/>
            <person name="Zhuang W."/>
            <person name="Wang G."/>
        </authorList>
    </citation>
    <scope>NUCLEOTIDE SEQUENCE [LARGE SCALE GENOMIC DNA]</scope>
    <source>
        <strain evidence="2">GR20</strain>
    </source>
</reference>
<keyword evidence="2" id="KW-1185">Reference proteome</keyword>
<accession>A0ABX3NWZ5</accession>
<dbReference type="EMBL" id="LWBO01000020">
    <property type="protein sequence ID" value="OQP45356.1"/>
    <property type="molecule type" value="Genomic_DNA"/>
</dbReference>
<dbReference type="Proteomes" id="UP000192277">
    <property type="component" value="Unassembled WGS sequence"/>
</dbReference>
<evidence type="ECO:0008006" key="3">
    <source>
        <dbReference type="Google" id="ProtNLM"/>
    </source>
</evidence>
<evidence type="ECO:0000313" key="1">
    <source>
        <dbReference type="EMBL" id="OQP45356.1"/>
    </source>
</evidence>
<organism evidence="1 2">
    <name type="scientific">Niastella koreensis</name>
    <dbReference type="NCBI Taxonomy" id="354356"/>
    <lineage>
        <taxon>Bacteria</taxon>
        <taxon>Pseudomonadati</taxon>
        <taxon>Bacteroidota</taxon>
        <taxon>Chitinophagia</taxon>
        <taxon>Chitinophagales</taxon>
        <taxon>Chitinophagaceae</taxon>
        <taxon>Niastella</taxon>
    </lineage>
</organism>
<comment type="caution">
    <text evidence="1">The sequence shown here is derived from an EMBL/GenBank/DDBJ whole genome shotgun (WGS) entry which is preliminary data.</text>
</comment>
<dbReference type="Pfam" id="PF14054">
    <property type="entry name" value="DUF4249"/>
    <property type="match status" value="1"/>
</dbReference>
<protein>
    <recommendedName>
        <fullName evidence="3">DUF4249 domain-containing protein</fullName>
    </recommendedName>
</protein>
<dbReference type="RefSeq" id="WP_014218064.1">
    <property type="nucleotide sequence ID" value="NZ_LWBO01000020.1"/>
</dbReference>
<dbReference type="InterPro" id="IPR025345">
    <property type="entry name" value="DUF4249"/>
</dbReference>
<name>A0ABX3NWZ5_9BACT</name>
<sequence length="290" mass="32565">MPNNTLLFILLVIIFSSCEKSVDVSIPQESNKPVLNLLMNKDSILMARVTLSGRINQMHPMPEITNAVVNLYENGAFKEKLTPYQFATRTFYRGTTLPQSGSTYRVTAAVPGYPEVAGSDVIPDTVAVGEMRLTVAQISSWDTRATISVQLHDDPAVQNYYRIRLFTVNEWVDANGNGGRQKIQQYFQAEEAELNIFNDKIRPDFFTTDALFNGRSPRFTFKANTDGRFKKLVIEITSLTYNSYNYLNSTAMAAEKNEDGLSEKVIVFNNIENGLGIIGGVAQRDYELTR</sequence>
<evidence type="ECO:0000313" key="2">
    <source>
        <dbReference type="Proteomes" id="UP000192277"/>
    </source>
</evidence>
<proteinExistence type="predicted"/>
<gene>
    <name evidence="1" type="ORF">A4D02_33710</name>
</gene>